<evidence type="ECO:0000313" key="4">
    <source>
        <dbReference type="EMBL" id="SDW67040.1"/>
    </source>
</evidence>
<dbReference type="InterPro" id="IPR036906">
    <property type="entry name" value="ATPase_V1_fsu_sf"/>
</dbReference>
<comment type="similarity">
    <text evidence="1">Belongs to the V-ATPase F subunit family.</text>
</comment>
<dbReference type="AlphaFoldDB" id="A0A1H2VFN4"/>
<dbReference type="GeneID" id="78333935"/>
<name>A0A1H2VFN4_ACIFE</name>
<evidence type="ECO:0000256" key="2">
    <source>
        <dbReference type="ARBA" id="ARBA00022448"/>
    </source>
</evidence>
<evidence type="ECO:0000313" key="5">
    <source>
        <dbReference type="Proteomes" id="UP000182379"/>
    </source>
</evidence>
<evidence type="ECO:0000256" key="3">
    <source>
        <dbReference type="ARBA" id="ARBA00023065"/>
    </source>
</evidence>
<dbReference type="RefSeq" id="WP_012937584.1">
    <property type="nucleotide sequence ID" value="NZ_CALAKB010000006.1"/>
</dbReference>
<keyword evidence="2" id="KW-0813">Transport</keyword>
<dbReference type="Pfam" id="PF01990">
    <property type="entry name" value="ATP-synt_F"/>
    <property type="match status" value="1"/>
</dbReference>
<dbReference type="SUPFAM" id="SSF159468">
    <property type="entry name" value="AtpF-like"/>
    <property type="match status" value="1"/>
</dbReference>
<comment type="caution">
    <text evidence="4">The sequence shown here is derived from an EMBL/GenBank/DDBJ whole genome shotgun (WGS) entry which is preliminary data.</text>
</comment>
<protein>
    <submittedName>
        <fullName evidence="4">V/A-type H+-transporting ATPase subunit F</fullName>
    </submittedName>
</protein>
<sequence>MDKKKIAVIGDPSSVMIFKAVGFDVFYEEEQEQIERRIHRLADGGYAVIYITETAAQKAQAVIAEYATATFPAIIPIPAGNKSLGLGMKRVRENVEKAVGADILFKEG</sequence>
<accession>A0A1H2VFN4</accession>
<reference evidence="4 5" key="1">
    <citation type="submission" date="2016-10" db="EMBL/GenBank/DDBJ databases">
        <authorList>
            <person name="Varghese N."/>
            <person name="Submissions S."/>
        </authorList>
    </citation>
    <scope>NUCLEOTIDE SEQUENCE [LARGE SCALE GENOMIC DNA]</scope>
    <source>
        <strain evidence="4 5">WCC6</strain>
    </source>
</reference>
<evidence type="ECO:0000256" key="1">
    <source>
        <dbReference type="ARBA" id="ARBA00010148"/>
    </source>
</evidence>
<proteinExistence type="inferred from homology"/>
<dbReference type="GO" id="GO:0046961">
    <property type="term" value="F:proton-transporting ATPase activity, rotational mechanism"/>
    <property type="evidence" value="ECO:0007669"/>
    <property type="project" value="InterPro"/>
</dbReference>
<organism evidence="4 5">
    <name type="scientific">Acidaminococcus fermentans</name>
    <dbReference type="NCBI Taxonomy" id="905"/>
    <lineage>
        <taxon>Bacteria</taxon>
        <taxon>Bacillati</taxon>
        <taxon>Bacillota</taxon>
        <taxon>Negativicutes</taxon>
        <taxon>Acidaminococcales</taxon>
        <taxon>Acidaminococcaceae</taxon>
        <taxon>Acidaminococcus</taxon>
    </lineage>
</organism>
<dbReference type="InterPro" id="IPR008218">
    <property type="entry name" value="ATPase_V1-cplx_f_g_su"/>
</dbReference>
<dbReference type="Gene3D" id="3.40.50.10580">
    <property type="entry name" value="ATPase, V1 complex, subunit F"/>
    <property type="match status" value="1"/>
</dbReference>
<dbReference type="EMBL" id="FNOP01000004">
    <property type="protein sequence ID" value="SDW67040.1"/>
    <property type="molecule type" value="Genomic_DNA"/>
</dbReference>
<gene>
    <name evidence="4" type="ORF">SAMN05216495_10427</name>
</gene>
<dbReference type="Proteomes" id="UP000182379">
    <property type="component" value="Unassembled WGS sequence"/>
</dbReference>
<keyword evidence="3" id="KW-0406">Ion transport</keyword>
<dbReference type="OMA" id="IFVTEQV"/>